<dbReference type="AlphaFoldDB" id="A0AAF0YC10"/>
<evidence type="ECO:0000313" key="1">
    <source>
        <dbReference type="EMBL" id="WOO81661.1"/>
    </source>
</evidence>
<sequence length="211" mass="23608">MRTENAWQYRTVRTTYDRWELEHGVGFHVHSETGTLVLDDFETPNNLAVLERSTRWRIGRFSLVRYNNLQFVNGFARYITADGRNLVLARLVPHQTDANPTVAPSSTVALQPLAYMDERSWDFARLVPASTADGIMLVHAADGNVRFRSPPFIADIDMVSSMLHAPPGRCDGIPHLSESVVAVISKNETSILVRVGSTTEHRATFPMTVSV</sequence>
<dbReference type="RefSeq" id="XP_062627693.1">
    <property type="nucleotide sequence ID" value="XM_062771709.1"/>
</dbReference>
<protein>
    <submittedName>
        <fullName evidence="1">Uncharacterized protein</fullName>
    </submittedName>
</protein>
<keyword evidence="2" id="KW-1185">Reference proteome</keyword>
<dbReference type="EMBL" id="CP086716">
    <property type="protein sequence ID" value="WOO81661.1"/>
    <property type="molecule type" value="Genomic_DNA"/>
</dbReference>
<organism evidence="1 2">
    <name type="scientific">Vanrija pseudolonga</name>
    <dbReference type="NCBI Taxonomy" id="143232"/>
    <lineage>
        <taxon>Eukaryota</taxon>
        <taxon>Fungi</taxon>
        <taxon>Dikarya</taxon>
        <taxon>Basidiomycota</taxon>
        <taxon>Agaricomycotina</taxon>
        <taxon>Tremellomycetes</taxon>
        <taxon>Trichosporonales</taxon>
        <taxon>Trichosporonaceae</taxon>
        <taxon>Vanrija</taxon>
    </lineage>
</organism>
<proteinExistence type="predicted"/>
<dbReference type="GeneID" id="87808414"/>
<dbReference type="Proteomes" id="UP000827549">
    <property type="component" value="Chromosome 3"/>
</dbReference>
<reference evidence="1" key="1">
    <citation type="submission" date="2023-10" db="EMBL/GenBank/DDBJ databases">
        <authorList>
            <person name="Noh H."/>
        </authorList>
    </citation>
    <scope>NUCLEOTIDE SEQUENCE</scope>
    <source>
        <strain evidence="1">DUCC4014</strain>
    </source>
</reference>
<gene>
    <name evidence="1" type="ORF">LOC62_03G005184</name>
</gene>
<accession>A0AAF0YC10</accession>
<evidence type="ECO:0000313" key="2">
    <source>
        <dbReference type="Proteomes" id="UP000827549"/>
    </source>
</evidence>
<name>A0AAF0YC10_9TREE</name>